<comment type="caution">
    <text evidence="14">The sequence shown here is derived from an EMBL/GenBank/DDBJ whole genome shotgun (WGS) entry which is preliminary data.</text>
</comment>
<dbReference type="PROSITE" id="PS00518">
    <property type="entry name" value="ZF_RING_1"/>
    <property type="match status" value="1"/>
</dbReference>
<evidence type="ECO:0000256" key="9">
    <source>
        <dbReference type="ARBA" id="ARBA00022833"/>
    </source>
</evidence>
<feature type="region of interest" description="Disordered" evidence="12">
    <location>
        <begin position="79"/>
        <end position="106"/>
    </location>
</feature>
<evidence type="ECO:0000256" key="4">
    <source>
        <dbReference type="ARBA" id="ARBA00022679"/>
    </source>
</evidence>
<evidence type="ECO:0000256" key="10">
    <source>
        <dbReference type="ARBA" id="ARBA00023242"/>
    </source>
</evidence>
<keyword evidence="10" id="KW-0539">Nucleus</keyword>
<dbReference type="GO" id="GO:0008270">
    <property type="term" value="F:zinc ion binding"/>
    <property type="evidence" value="ECO:0007669"/>
    <property type="project" value="UniProtKB-KW"/>
</dbReference>
<reference evidence="14 15" key="1">
    <citation type="submission" date="2023-12" db="EMBL/GenBank/DDBJ databases">
        <title>A high-quality genome assembly for Dillenia turbinata (Dilleniales).</title>
        <authorList>
            <person name="Chanderbali A."/>
        </authorList>
    </citation>
    <scope>NUCLEOTIDE SEQUENCE [LARGE SCALE GENOMIC DNA]</scope>
    <source>
        <strain evidence="14">LSX21</strain>
        <tissue evidence="14">Leaf</tissue>
    </source>
</reference>
<dbReference type="InterPro" id="IPR017907">
    <property type="entry name" value="Znf_RING_CS"/>
</dbReference>
<dbReference type="CDD" id="cd16667">
    <property type="entry name" value="RING-H2_RNF126-like"/>
    <property type="match status" value="1"/>
</dbReference>
<keyword evidence="8" id="KW-0833">Ubl conjugation pathway</keyword>
<dbReference type="EMBL" id="JBAMMX010000006">
    <property type="protein sequence ID" value="KAK6938431.1"/>
    <property type="molecule type" value="Genomic_DNA"/>
</dbReference>
<dbReference type="GO" id="GO:0061630">
    <property type="term" value="F:ubiquitin protein ligase activity"/>
    <property type="evidence" value="ECO:0007669"/>
    <property type="project" value="UniProtKB-EC"/>
</dbReference>
<dbReference type="SUPFAM" id="SSF57850">
    <property type="entry name" value="RING/U-box"/>
    <property type="match status" value="2"/>
</dbReference>
<protein>
    <recommendedName>
        <fullName evidence="3">RING-type E3 ubiquitin transferase</fullName>
        <ecNumber evidence="3">2.3.2.27</ecNumber>
    </recommendedName>
</protein>
<dbReference type="PROSITE" id="PS50089">
    <property type="entry name" value="ZF_RING_2"/>
    <property type="match status" value="2"/>
</dbReference>
<evidence type="ECO:0000256" key="11">
    <source>
        <dbReference type="PROSITE-ProRule" id="PRU00175"/>
    </source>
</evidence>
<keyword evidence="4" id="KW-0808">Transferase</keyword>
<dbReference type="PANTHER" id="PTHR23328:SF0">
    <property type="entry name" value="RING-TYPE DOMAIN-CONTAINING PROTEIN"/>
    <property type="match status" value="1"/>
</dbReference>
<name>A0AAN8ZHS0_9MAGN</name>
<dbReference type="Pfam" id="PF00097">
    <property type="entry name" value="zf-C3HC4"/>
    <property type="match status" value="1"/>
</dbReference>
<dbReference type="GO" id="GO:0031491">
    <property type="term" value="F:nucleosome binding"/>
    <property type="evidence" value="ECO:0007669"/>
    <property type="project" value="TreeGrafter"/>
</dbReference>
<keyword evidence="9" id="KW-0862">Zinc</keyword>
<evidence type="ECO:0000259" key="13">
    <source>
        <dbReference type="PROSITE" id="PS50089"/>
    </source>
</evidence>
<proteinExistence type="predicted"/>
<dbReference type="Proteomes" id="UP001370490">
    <property type="component" value="Unassembled WGS sequence"/>
</dbReference>
<evidence type="ECO:0000256" key="1">
    <source>
        <dbReference type="ARBA" id="ARBA00000900"/>
    </source>
</evidence>
<dbReference type="FunFam" id="3.30.40.10:FF:000022">
    <property type="entry name" value="E3 ubiquitin-protein ligase RING1-like"/>
    <property type="match status" value="1"/>
</dbReference>
<feature type="compositionally biased region" description="Basic and acidic residues" evidence="12">
    <location>
        <begin position="265"/>
        <end position="277"/>
    </location>
</feature>
<dbReference type="InterPro" id="IPR013083">
    <property type="entry name" value="Znf_RING/FYVE/PHD"/>
</dbReference>
<dbReference type="GO" id="GO:0035861">
    <property type="term" value="C:site of double-strand break"/>
    <property type="evidence" value="ECO:0007669"/>
    <property type="project" value="TreeGrafter"/>
</dbReference>
<keyword evidence="6" id="KW-0227">DNA damage</keyword>
<dbReference type="Pfam" id="PF13639">
    <property type="entry name" value="zf-RING_2"/>
    <property type="match status" value="1"/>
</dbReference>
<evidence type="ECO:0000256" key="12">
    <source>
        <dbReference type="SAM" id="MobiDB-lite"/>
    </source>
</evidence>
<evidence type="ECO:0000256" key="8">
    <source>
        <dbReference type="ARBA" id="ARBA00022786"/>
    </source>
</evidence>
<gene>
    <name evidence="14" type="ORF">RJ641_031939</name>
</gene>
<dbReference type="InterPro" id="IPR001841">
    <property type="entry name" value="Znf_RING"/>
</dbReference>
<dbReference type="EC" id="2.3.2.27" evidence="3"/>
<dbReference type="InterPro" id="IPR051657">
    <property type="entry name" value="RNF168/RNF169_E3_ubiq-ligase"/>
</dbReference>
<feature type="compositionally biased region" description="Basic and acidic residues" evidence="12">
    <location>
        <begin position="220"/>
        <end position="236"/>
    </location>
</feature>
<accession>A0AAN8ZHS0</accession>
<feature type="domain" description="RING-type" evidence="13">
    <location>
        <begin position="124"/>
        <end position="163"/>
    </location>
</feature>
<dbReference type="AlphaFoldDB" id="A0AAN8ZHS0"/>
<evidence type="ECO:0000256" key="3">
    <source>
        <dbReference type="ARBA" id="ARBA00012483"/>
    </source>
</evidence>
<keyword evidence="5" id="KW-0479">Metal-binding</keyword>
<keyword evidence="7 11" id="KW-0863">Zinc-finger</keyword>
<dbReference type="PANTHER" id="PTHR23328">
    <property type="entry name" value="RING-TYPE DOMAIN-CONTAINING PROTEIN"/>
    <property type="match status" value="1"/>
</dbReference>
<dbReference type="Gene3D" id="3.30.40.10">
    <property type="entry name" value="Zinc/RING finger domain, C3HC4 (zinc finger)"/>
    <property type="match status" value="2"/>
</dbReference>
<dbReference type="SMART" id="SM00184">
    <property type="entry name" value="RING"/>
    <property type="match status" value="2"/>
</dbReference>
<sequence>MRRRDHIEEETWSDWGWDSEELTTILSGRDSGDESQERILLFKTPTTTNSRRKRRAPRRSPIAIAIPVPALDLDEERTVKGEAKKKSEPRIEDKKEKEEGSLKASSDSCSNTVLPYKLREELSCAICLEICFEPNTTPCGHGFCKKCLRSAADKCGKRCPKCRKLINNGRSCTVNTVLWNTIQLLFPQEVESRKAAAVASKSQERAAKNKSPIRNNHGNDNQHRHIRLLRESDRGEGSSNGQEGELRRLRNGSLRNRSTRASRHSSRDVSERRRTEMPEQDVDAALALRLQREEFVEAFGGTNEPARLQLARATLRAIDSRDMTIVINFFNNMCHQTVRIAASNNPSELICPRCSGQFLYEIDETRPGLALVIEFTQFDPSPQARMLEDFTLMLNPPVRPRNHGLFDRDEWGPEAGILARPRPWIIIGRSRPARPIRPLSRPQNPVPQAFDPRNYFVGAGLNELIEELTQNDRPGPPPAPSSVIDAVPTVKITEEHLLIDSHCPVCKEEFKIGGDARELPCKHIYHSECIVPWLQLHNSCPVCRLEVPVPAPVEFNHSVESDSSDDGHERNRRCFRWRQLTSIWPFRSRYRPLSSEGDNSVAAHGGRYDRLYCQLHARVNVHGYSGNAWSRTVNGVGKEPNLPYSGALLDVSTVTAMPYSSSNN</sequence>
<evidence type="ECO:0000313" key="15">
    <source>
        <dbReference type="Proteomes" id="UP001370490"/>
    </source>
</evidence>
<evidence type="ECO:0000256" key="2">
    <source>
        <dbReference type="ARBA" id="ARBA00004123"/>
    </source>
</evidence>
<evidence type="ECO:0000256" key="5">
    <source>
        <dbReference type="ARBA" id="ARBA00022723"/>
    </source>
</evidence>
<dbReference type="GO" id="GO:0006302">
    <property type="term" value="P:double-strand break repair"/>
    <property type="evidence" value="ECO:0007669"/>
    <property type="project" value="TreeGrafter"/>
</dbReference>
<feature type="compositionally biased region" description="Basic and acidic residues" evidence="12">
    <location>
        <begin position="79"/>
        <end position="101"/>
    </location>
</feature>
<dbReference type="InterPro" id="IPR018957">
    <property type="entry name" value="Znf_C3HC4_RING-type"/>
</dbReference>
<feature type="region of interest" description="Disordered" evidence="12">
    <location>
        <begin position="197"/>
        <end position="280"/>
    </location>
</feature>
<dbReference type="GO" id="GO:0005634">
    <property type="term" value="C:nucleus"/>
    <property type="evidence" value="ECO:0007669"/>
    <property type="project" value="UniProtKB-SubCell"/>
</dbReference>
<keyword evidence="15" id="KW-1185">Reference proteome</keyword>
<comment type="subcellular location">
    <subcellularLocation>
        <location evidence="2">Nucleus</location>
    </subcellularLocation>
</comment>
<feature type="domain" description="RING-type" evidence="13">
    <location>
        <begin position="503"/>
        <end position="544"/>
    </location>
</feature>
<evidence type="ECO:0000256" key="6">
    <source>
        <dbReference type="ARBA" id="ARBA00022763"/>
    </source>
</evidence>
<evidence type="ECO:0000313" key="14">
    <source>
        <dbReference type="EMBL" id="KAK6938431.1"/>
    </source>
</evidence>
<comment type="catalytic activity">
    <reaction evidence="1">
        <text>S-ubiquitinyl-[E2 ubiquitin-conjugating enzyme]-L-cysteine + [acceptor protein]-L-lysine = [E2 ubiquitin-conjugating enzyme]-L-cysteine + N(6)-ubiquitinyl-[acceptor protein]-L-lysine.</text>
        <dbReference type="EC" id="2.3.2.27"/>
    </reaction>
</comment>
<evidence type="ECO:0000256" key="7">
    <source>
        <dbReference type="ARBA" id="ARBA00022771"/>
    </source>
</evidence>
<organism evidence="14 15">
    <name type="scientific">Dillenia turbinata</name>
    <dbReference type="NCBI Taxonomy" id="194707"/>
    <lineage>
        <taxon>Eukaryota</taxon>
        <taxon>Viridiplantae</taxon>
        <taxon>Streptophyta</taxon>
        <taxon>Embryophyta</taxon>
        <taxon>Tracheophyta</taxon>
        <taxon>Spermatophyta</taxon>
        <taxon>Magnoliopsida</taxon>
        <taxon>eudicotyledons</taxon>
        <taxon>Gunneridae</taxon>
        <taxon>Pentapetalae</taxon>
        <taxon>Dilleniales</taxon>
        <taxon>Dilleniaceae</taxon>
        <taxon>Dillenia</taxon>
    </lineage>
</organism>